<dbReference type="EMBL" id="CADEBD010000175">
    <property type="protein sequence ID" value="CAB3224744.1"/>
    <property type="molecule type" value="Genomic_DNA"/>
</dbReference>
<dbReference type="AlphaFoldDB" id="A0A8S0YXC8"/>
<feature type="compositionally biased region" description="Basic and acidic residues" evidence="1">
    <location>
        <begin position="504"/>
        <end position="514"/>
    </location>
</feature>
<sequence>MVILSVRLFEGSGVLGQDLQKNDEDNMVTNQHSRQLSSDYPEENPSHLNLSHEDKYRTRDDYSKNSGVVKFEDDFPTKLPNESHFFPIDSDNPGNEKTHGGDGNLKKYTRVKPFYNDEQSYDNDEEKRVDEREINEYRDTINSGTESNAGGRVIFEDNNKTEKREPVRKKKRKSSRKQRVSPLLDNNVPISPTVPFNHPGNRYLGKQPGSSLYQPGYGGSFQGYGLYPGYQAIGPSRPLKNPVNPGQNDQTNQLNTKYTAQYPVGASGGQASSVFTGYLQNTGYPGNGQYSLHAYPNSQYGQYIHNPGYPGYAGPLQRRPKSLTQQAVSAVAEALTSIALFDDKQCVPRILCEVASGSSAGSPTLLKATAGLGPLLSILQSYNSVSSSPLFLFGRAAVLGMTSTGNTISCHRAYPQCPRDPTELVNYLNNHNGGFFRFFGQPGPQKQQNLEQFYNHLAGQTGQQQTQQQNYANTYGYGNQNPYGNSNDPNNYRRIDNRGYISLKETDDVQERIQNKPSIDIDDEENTEDGSKWTFPDEANDKRRRPRKQIFTTNTAEREAFGERGGYPLKFPDERGPTDDTERDKRRDFIRTHKVKFFPNQNDLNFETNTAVNNINLEDYEFDYKHNFYVKRPEQITNFLNDGAQIVYIVRGHGDPNHPEIVRVKPGQSA</sequence>
<feature type="compositionally biased region" description="Basic residues" evidence="1">
    <location>
        <begin position="166"/>
        <end position="179"/>
    </location>
</feature>
<feature type="region of interest" description="Disordered" evidence="1">
    <location>
        <begin position="562"/>
        <end position="583"/>
    </location>
</feature>
<proteinExistence type="predicted"/>
<evidence type="ECO:0000313" key="3">
    <source>
        <dbReference type="Proteomes" id="UP000494256"/>
    </source>
</evidence>
<dbReference type="Proteomes" id="UP000494256">
    <property type="component" value="Unassembled WGS sequence"/>
</dbReference>
<feature type="compositionally biased region" description="Basic and acidic residues" evidence="1">
    <location>
        <begin position="154"/>
        <end position="165"/>
    </location>
</feature>
<feature type="region of interest" description="Disordered" evidence="1">
    <location>
        <begin position="30"/>
        <end position="49"/>
    </location>
</feature>
<feature type="region of interest" description="Disordered" evidence="1">
    <location>
        <begin position="79"/>
        <end position="107"/>
    </location>
</feature>
<evidence type="ECO:0000256" key="1">
    <source>
        <dbReference type="SAM" id="MobiDB-lite"/>
    </source>
</evidence>
<name>A0A8S0YXC8_ARCPL</name>
<reference evidence="2 3" key="1">
    <citation type="submission" date="2020-04" db="EMBL/GenBank/DDBJ databases">
        <authorList>
            <person name="Wallbank WR R."/>
            <person name="Pardo Diaz C."/>
            <person name="Kozak K."/>
            <person name="Martin S."/>
            <person name="Jiggins C."/>
            <person name="Moest M."/>
            <person name="Warren A I."/>
            <person name="Byers J.R.P. K."/>
            <person name="Montejo-Kovacevich G."/>
            <person name="Yen C E."/>
        </authorList>
    </citation>
    <scope>NUCLEOTIDE SEQUENCE [LARGE SCALE GENOMIC DNA]</scope>
</reference>
<feature type="region of interest" description="Disordered" evidence="1">
    <location>
        <begin position="141"/>
        <end position="199"/>
    </location>
</feature>
<comment type="caution">
    <text evidence="2">The sequence shown here is derived from an EMBL/GenBank/DDBJ whole genome shotgun (WGS) entry which is preliminary data.</text>
</comment>
<feature type="compositionally biased region" description="Basic and acidic residues" evidence="1">
    <location>
        <begin position="571"/>
        <end position="583"/>
    </location>
</feature>
<gene>
    <name evidence="2" type="ORF">APLA_LOCUS2002</name>
</gene>
<accession>A0A8S0YXC8</accession>
<organism evidence="2 3">
    <name type="scientific">Arctia plantaginis</name>
    <name type="common">Wood tiger moth</name>
    <name type="synonym">Phalaena plantaginis</name>
    <dbReference type="NCBI Taxonomy" id="874455"/>
    <lineage>
        <taxon>Eukaryota</taxon>
        <taxon>Metazoa</taxon>
        <taxon>Ecdysozoa</taxon>
        <taxon>Arthropoda</taxon>
        <taxon>Hexapoda</taxon>
        <taxon>Insecta</taxon>
        <taxon>Pterygota</taxon>
        <taxon>Neoptera</taxon>
        <taxon>Endopterygota</taxon>
        <taxon>Lepidoptera</taxon>
        <taxon>Glossata</taxon>
        <taxon>Ditrysia</taxon>
        <taxon>Noctuoidea</taxon>
        <taxon>Erebidae</taxon>
        <taxon>Arctiinae</taxon>
        <taxon>Arctia</taxon>
    </lineage>
</organism>
<protein>
    <submittedName>
        <fullName evidence="2">Uncharacterized protein</fullName>
    </submittedName>
</protein>
<feature type="region of interest" description="Disordered" evidence="1">
    <location>
        <begin position="473"/>
        <end position="550"/>
    </location>
</feature>
<evidence type="ECO:0000313" key="2">
    <source>
        <dbReference type="EMBL" id="CAB3224744.1"/>
    </source>
</evidence>